<dbReference type="OrthoDB" id="284357at2759"/>
<gene>
    <name evidence="10" type="ORF">CERZMDRAFT_52321</name>
</gene>
<evidence type="ECO:0000313" key="10">
    <source>
        <dbReference type="EMBL" id="KAF2206832.1"/>
    </source>
</evidence>
<evidence type="ECO:0000313" key="11">
    <source>
        <dbReference type="Proteomes" id="UP000799539"/>
    </source>
</evidence>
<dbReference type="Pfam" id="PF08038">
    <property type="entry name" value="Tom7"/>
    <property type="match status" value="1"/>
</dbReference>
<accession>A0A6A6EZC7</accession>
<reference evidence="10" key="1">
    <citation type="journal article" date="2020" name="Stud. Mycol.">
        <title>101 Dothideomycetes genomes: a test case for predicting lifestyles and emergence of pathogens.</title>
        <authorList>
            <person name="Haridas S."/>
            <person name="Albert R."/>
            <person name="Binder M."/>
            <person name="Bloem J."/>
            <person name="Labutti K."/>
            <person name="Salamov A."/>
            <person name="Andreopoulos B."/>
            <person name="Baker S."/>
            <person name="Barry K."/>
            <person name="Bills G."/>
            <person name="Bluhm B."/>
            <person name="Cannon C."/>
            <person name="Castanera R."/>
            <person name="Culley D."/>
            <person name="Daum C."/>
            <person name="Ezra D."/>
            <person name="Gonzalez J."/>
            <person name="Henrissat B."/>
            <person name="Kuo A."/>
            <person name="Liang C."/>
            <person name="Lipzen A."/>
            <person name="Lutzoni F."/>
            <person name="Magnuson J."/>
            <person name="Mondo S."/>
            <person name="Nolan M."/>
            <person name="Ohm R."/>
            <person name="Pangilinan J."/>
            <person name="Park H.-J."/>
            <person name="Ramirez L."/>
            <person name="Alfaro M."/>
            <person name="Sun H."/>
            <person name="Tritt A."/>
            <person name="Yoshinaga Y."/>
            <person name="Zwiers L.-H."/>
            <person name="Turgeon B."/>
            <person name="Goodwin S."/>
            <person name="Spatafora J."/>
            <person name="Crous P."/>
            <person name="Grigoriev I."/>
        </authorList>
    </citation>
    <scope>NUCLEOTIDE SEQUENCE</scope>
    <source>
        <strain evidence="10">SCOH1-5</strain>
    </source>
</reference>
<keyword evidence="6" id="KW-0653">Protein transport</keyword>
<evidence type="ECO:0000256" key="3">
    <source>
        <dbReference type="ARBA" id="ARBA00022448"/>
    </source>
</evidence>
<organism evidence="10 11">
    <name type="scientific">Cercospora zeae-maydis SCOH1-5</name>
    <dbReference type="NCBI Taxonomy" id="717836"/>
    <lineage>
        <taxon>Eukaryota</taxon>
        <taxon>Fungi</taxon>
        <taxon>Dikarya</taxon>
        <taxon>Ascomycota</taxon>
        <taxon>Pezizomycotina</taxon>
        <taxon>Dothideomycetes</taxon>
        <taxon>Dothideomycetidae</taxon>
        <taxon>Mycosphaerellales</taxon>
        <taxon>Mycosphaerellaceae</taxon>
        <taxon>Cercospora</taxon>
    </lineage>
</organism>
<feature type="non-terminal residue" evidence="10">
    <location>
        <position position="1"/>
    </location>
</feature>
<dbReference type="AlphaFoldDB" id="A0A6A6EZC7"/>
<name>A0A6A6EZC7_9PEZI</name>
<evidence type="ECO:0000256" key="9">
    <source>
        <dbReference type="ARBA" id="ARBA00023136"/>
    </source>
</evidence>
<evidence type="ECO:0000256" key="6">
    <source>
        <dbReference type="ARBA" id="ARBA00022927"/>
    </source>
</evidence>
<keyword evidence="9" id="KW-0472">Membrane</keyword>
<evidence type="ECO:0000256" key="7">
    <source>
        <dbReference type="ARBA" id="ARBA00022989"/>
    </source>
</evidence>
<keyword evidence="7" id="KW-1133">Transmembrane helix</keyword>
<dbReference type="InterPro" id="IPR012621">
    <property type="entry name" value="Tom7"/>
</dbReference>
<keyword evidence="11" id="KW-1185">Reference proteome</keyword>
<dbReference type="GO" id="GO:0005742">
    <property type="term" value="C:mitochondrial outer membrane translocase complex"/>
    <property type="evidence" value="ECO:0007669"/>
    <property type="project" value="InterPro"/>
</dbReference>
<evidence type="ECO:0000256" key="2">
    <source>
        <dbReference type="ARBA" id="ARBA00010917"/>
    </source>
</evidence>
<dbReference type="GO" id="GO:0030150">
    <property type="term" value="P:protein import into mitochondrial matrix"/>
    <property type="evidence" value="ECO:0007669"/>
    <property type="project" value="InterPro"/>
</dbReference>
<dbReference type="Proteomes" id="UP000799539">
    <property type="component" value="Unassembled WGS sequence"/>
</dbReference>
<dbReference type="EMBL" id="ML992711">
    <property type="protein sequence ID" value="KAF2206832.1"/>
    <property type="molecule type" value="Genomic_DNA"/>
</dbReference>
<evidence type="ECO:0000256" key="4">
    <source>
        <dbReference type="ARBA" id="ARBA00022692"/>
    </source>
</evidence>
<comment type="similarity">
    <text evidence="2">Belongs to the Tom7 family.</text>
</comment>
<evidence type="ECO:0000256" key="1">
    <source>
        <dbReference type="ARBA" id="ARBA00004572"/>
    </source>
</evidence>
<keyword evidence="5" id="KW-1000">Mitochondrion outer membrane</keyword>
<keyword evidence="8" id="KW-0496">Mitochondrion</keyword>
<evidence type="ECO:0000256" key="5">
    <source>
        <dbReference type="ARBA" id="ARBA00022787"/>
    </source>
</evidence>
<proteinExistence type="inferred from homology"/>
<evidence type="ECO:0000256" key="8">
    <source>
        <dbReference type="ARBA" id="ARBA00023128"/>
    </source>
</evidence>
<keyword evidence="4" id="KW-0812">Transmembrane</keyword>
<keyword evidence="3" id="KW-0813">Transport</keyword>
<protein>
    <submittedName>
        <fullName evidence="10">Uncharacterized protein</fullName>
    </submittedName>
</protein>
<sequence length="74" mass="8618">QERIARVIDLSRVAIHYGYLPLIIYLGYTRSNPRPTLIRYSHHNDLFVRTLADPSQTLLPTRAIDGSGRLYRHE</sequence>
<comment type="subcellular location">
    <subcellularLocation>
        <location evidence="1">Mitochondrion outer membrane</location>
        <topology evidence="1">Single-pass membrane protein</topology>
    </subcellularLocation>
</comment>